<dbReference type="PROSITE" id="PS00708">
    <property type="entry name" value="PRO_ENDOPEP_SER"/>
    <property type="match status" value="1"/>
</dbReference>
<feature type="signal peptide" evidence="3">
    <location>
        <begin position="1"/>
        <end position="26"/>
    </location>
</feature>
<dbReference type="InterPro" id="IPR029058">
    <property type="entry name" value="AB_hydrolase_fold"/>
</dbReference>
<feature type="chain" id="PRO_5030834465" evidence="3">
    <location>
        <begin position="27"/>
        <end position="732"/>
    </location>
</feature>
<sequence length="732" mass="84934">MINQTKSSTIMFCTILILAFNTSSIAQNKMLTFNQVYMFGEPRLLNQLPRNIVWFDDEHYLQQKRVDGSTAIVKVNALTGKEDILLRYSDYDDVLLEYELTLDDNILKTDDYKGFVLKKDNDFYFFSIQTKELKRLTNDKTEKANPTLSPDGKKLAYTKNRDLYYVDIESGKETRLTFDASETVYNGWASWVYYEEILGRASNYRAFWWSPNSKMIAFLRTDDSPVPKFPLYKADGVHGELEWEHYPKAGDPNPNVKLGIAQLSDNKIVWVEEDETADQYTAWPFWTPDSKELFYQVLNRGQDHLQIFAANPATGKNRLVYEETQPSFVEFFEDIYIFNDGSGFLLRSDKSGYRHLYYYDMKGNLKSQLTKGDWTVTEINLVHEKNKKVYFEGNKDNSLDNHLFVVNLDGSDLKKLTKVSGTHDAKLSRNGSYFIDTYSSLNDPGRMEIFNSKGESIRILAERKNSLMDEYKFGKSEIFKIKTSDGVELPAMWVLPPDFDPSKKYPVLFSVYGGPGVKDVKNAYFGYLDRFFLSQNGIIYFVVDHRGSDHFGKKGMAMMHRNLGKWEMNDYIEAVKYLRTLPFVDSTKIGITGGSYGGYVTCMALTYGADYFTHGIAEYSVTDWHLYDNVYTERYMDKPEENPDGYKFGSALTHADKYKGYLLITHGTLDDNVHMQNTIQLVDKFTNLDKDFELMLYPNERHGVGYPKRIHATREYVQFWFRHFLGKEFVTE</sequence>
<dbReference type="InterPro" id="IPR002469">
    <property type="entry name" value="Peptidase_S9B_N"/>
</dbReference>
<gene>
    <name evidence="6" type="ORF">ENS31_13195</name>
</gene>
<dbReference type="InterPro" id="IPR001375">
    <property type="entry name" value="Peptidase_S9_cat"/>
</dbReference>
<dbReference type="GO" id="GO:0006508">
    <property type="term" value="P:proteolysis"/>
    <property type="evidence" value="ECO:0007669"/>
    <property type="project" value="UniProtKB-KW"/>
</dbReference>
<dbReference type="SUPFAM" id="SSF53474">
    <property type="entry name" value="alpha/beta-Hydrolases"/>
    <property type="match status" value="1"/>
</dbReference>
<dbReference type="PANTHER" id="PTHR11731:SF193">
    <property type="entry name" value="DIPEPTIDYL PEPTIDASE 9"/>
    <property type="match status" value="1"/>
</dbReference>
<dbReference type="AlphaFoldDB" id="A0A7V2ZM31"/>
<dbReference type="Gene3D" id="2.140.10.30">
    <property type="entry name" value="Dipeptidylpeptidase IV, N-terminal domain"/>
    <property type="match status" value="1"/>
</dbReference>
<dbReference type="GO" id="GO:0004252">
    <property type="term" value="F:serine-type endopeptidase activity"/>
    <property type="evidence" value="ECO:0007669"/>
    <property type="project" value="InterPro"/>
</dbReference>
<keyword evidence="3" id="KW-0732">Signal</keyword>
<evidence type="ECO:0000256" key="3">
    <source>
        <dbReference type="SAM" id="SignalP"/>
    </source>
</evidence>
<feature type="domain" description="Dipeptidylpeptidase IV N-terminal" evidence="5">
    <location>
        <begin position="120"/>
        <end position="444"/>
    </location>
</feature>
<dbReference type="Pfam" id="PF00930">
    <property type="entry name" value="DPPIV_N"/>
    <property type="match status" value="1"/>
</dbReference>
<dbReference type="Gene3D" id="3.40.50.1820">
    <property type="entry name" value="alpha/beta hydrolase"/>
    <property type="match status" value="1"/>
</dbReference>
<evidence type="ECO:0000256" key="1">
    <source>
        <dbReference type="ARBA" id="ARBA00022670"/>
    </source>
</evidence>
<evidence type="ECO:0000313" key="6">
    <source>
        <dbReference type="EMBL" id="HFI92466.1"/>
    </source>
</evidence>
<dbReference type="InterPro" id="IPR050278">
    <property type="entry name" value="Serine_Prot_S9B/DPPIV"/>
</dbReference>
<protein>
    <submittedName>
        <fullName evidence="6">S9 family peptidase</fullName>
    </submittedName>
</protein>
<feature type="domain" description="Peptidase S9 prolyl oligopeptidase catalytic" evidence="4">
    <location>
        <begin position="531"/>
        <end position="725"/>
    </location>
</feature>
<reference evidence="6" key="1">
    <citation type="journal article" date="2020" name="mSystems">
        <title>Genome- and Community-Level Interaction Insights into Carbon Utilization and Element Cycling Functions of Hydrothermarchaeota in Hydrothermal Sediment.</title>
        <authorList>
            <person name="Zhou Z."/>
            <person name="Liu Y."/>
            <person name="Xu W."/>
            <person name="Pan J."/>
            <person name="Luo Z.H."/>
            <person name="Li M."/>
        </authorList>
    </citation>
    <scope>NUCLEOTIDE SEQUENCE [LARGE SCALE GENOMIC DNA]</scope>
    <source>
        <strain evidence="6">SpSt-479</strain>
    </source>
</reference>
<keyword evidence="2" id="KW-0378">Hydrolase</keyword>
<comment type="caution">
    <text evidence="6">The sequence shown here is derived from an EMBL/GenBank/DDBJ whole genome shotgun (WGS) entry which is preliminary data.</text>
</comment>
<evidence type="ECO:0000259" key="5">
    <source>
        <dbReference type="Pfam" id="PF00930"/>
    </source>
</evidence>
<dbReference type="Pfam" id="PF00326">
    <property type="entry name" value="Peptidase_S9"/>
    <property type="match status" value="1"/>
</dbReference>
<organism evidence="6">
    <name type="scientific">Ignavibacterium album</name>
    <dbReference type="NCBI Taxonomy" id="591197"/>
    <lineage>
        <taxon>Bacteria</taxon>
        <taxon>Pseudomonadati</taxon>
        <taxon>Ignavibacteriota</taxon>
        <taxon>Ignavibacteria</taxon>
        <taxon>Ignavibacteriales</taxon>
        <taxon>Ignavibacteriaceae</taxon>
        <taxon>Ignavibacterium</taxon>
    </lineage>
</organism>
<evidence type="ECO:0000256" key="2">
    <source>
        <dbReference type="ARBA" id="ARBA00022801"/>
    </source>
</evidence>
<accession>A0A7V2ZM31</accession>
<name>A0A7V2ZM31_9BACT</name>
<dbReference type="SUPFAM" id="SSF82171">
    <property type="entry name" value="DPP6 N-terminal domain-like"/>
    <property type="match status" value="1"/>
</dbReference>
<keyword evidence="1" id="KW-0645">Protease</keyword>
<dbReference type="EMBL" id="DSUJ01000011">
    <property type="protein sequence ID" value="HFI92466.1"/>
    <property type="molecule type" value="Genomic_DNA"/>
</dbReference>
<dbReference type="GO" id="GO:0008239">
    <property type="term" value="F:dipeptidyl-peptidase activity"/>
    <property type="evidence" value="ECO:0007669"/>
    <property type="project" value="TreeGrafter"/>
</dbReference>
<dbReference type="PANTHER" id="PTHR11731">
    <property type="entry name" value="PROTEASE FAMILY S9B,C DIPEPTIDYL-PEPTIDASE IV-RELATED"/>
    <property type="match status" value="1"/>
</dbReference>
<dbReference type="InterPro" id="IPR002471">
    <property type="entry name" value="Pept_S9_AS"/>
</dbReference>
<proteinExistence type="predicted"/>
<evidence type="ECO:0000259" key="4">
    <source>
        <dbReference type="Pfam" id="PF00326"/>
    </source>
</evidence>